<protein>
    <submittedName>
        <fullName evidence="1">Uncharacterized protein</fullName>
    </submittedName>
</protein>
<dbReference type="AlphaFoldDB" id="A0A8S9XKV0"/>
<keyword evidence="2" id="KW-1185">Reference proteome</keyword>
<accession>A0A8S9XKV0</accession>
<sequence length="84" mass="9535">MDGCYCVVGTPQLHRNISRASRGSNQANFFNQTKFFKQNKVNQANFEQASSEAQNLKASYMRTIGLASYSGDFEDPTLFYFQAF</sequence>
<proteinExistence type="predicted"/>
<name>A0A8S9XKV0_APOLU</name>
<dbReference type="Proteomes" id="UP000466442">
    <property type="component" value="Unassembled WGS sequence"/>
</dbReference>
<organism evidence="1 2">
    <name type="scientific">Apolygus lucorum</name>
    <name type="common">Small green plant bug</name>
    <name type="synonym">Lygocoris lucorum</name>
    <dbReference type="NCBI Taxonomy" id="248454"/>
    <lineage>
        <taxon>Eukaryota</taxon>
        <taxon>Metazoa</taxon>
        <taxon>Ecdysozoa</taxon>
        <taxon>Arthropoda</taxon>
        <taxon>Hexapoda</taxon>
        <taxon>Insecta</taxon>
        <taxon>Pterygota</taxon>
        <taxon>Neoptera</taxon>
        <taxon>Paraneoptera</taxon>
        <taxon>Hemiptera</taxon>
        <taxon>Heteroptera</taxon>
        <taxon>Panheteroptera</taxon>
        <taxon>Cimicomorpha</taxon>
        <taxon>Miridae</taxon>
        <taxon>Mirini</taxon>
        <taxon>Apolygus</taxon>
    </lineage>
</organism>
<gene>
    <name evidence="1" type="ORF">GE061_014959</name>
</gene>
<comment type="caution">
    <text evidence="1">The sequence shown here is derived from an EMBL/GenBank/DDBJ whole genome shotgun (WGS) entry which is preliminary data.</text>
</comment>
<evidence type="ECO:0000313" key="1">
    <source>
        <dbReference type="EMBL" id="KAF6209214.1"/>
    </source>
</evidence>
<reference evidence="1" key="1">
    <citation type="journal article" date="2021" name="Mol. Ecol. Resour.">
        <title>Apolygus lucorum genome provides insights into omnivorousness and mesophyll feeding.</title>
        <authorList>
            <person name="Liu Y."/>
            <person name="Liu H."/>
            <person name="Wang H."/>
            <person name="Huang T."/>
            <person name="Liu B."/>
            <person name="Yang B."/>
            <person name="Yin L."/>
            <person name="Li B."/>
            <person name="Zhang Y."/>
            <person name="Zhang S."/>
            <person name="Jiang F."/>
            <person name="Zhang X."/>
            <person name="Ren Y."/>
            <person name="Wang B."/>
            <person name="Wang S."/>
            <person name="Lu Y."/>
            <person name="Wu K."/>
            <person name="Fan W."/>
            <person name="Wang G."/>
        </authorList>
    </citation>
    <scope>NUCLEOTIDE SEQUENCE</scope>
    <source>
        <strain evidence="1">12Hb</strain>
    </source>
</reference>
<dbReference type="EMBL" id="WIXP02000006">
    <property type="protein sequence ID" value="KAF6209214.1"/>
    <property type="molecule type" value="Genomic_DNA"/>
</dbReference>
<evidence type="ECO:0000313" key="2">
    <source>
        <dbReference type="Proteomes" id="UP000466442"/>
    </source>
</evidence>